<dbReference type="AlphaFoldDB" id="A0A318V4A7"/>
<comment type="caution">
    <text evidence="1">The sequence shown here is derived from an EMBL/GenBank/DDBJ whole genome shotgun (WGS) entry which is preliminary data.</text>
</comment>
<keyword evidence="2" id="KW-1185">Reference proteome</keyword>
<protein>
    <submittedName>
        <fullName evidence="1">Uncharacterized protein</fullName>
    </submittedName>
</protein>
<proteinExistence type="predicted"/>
<name>A0A318V4A7_9GAMM</name>
<dbReference type="EMBL" id="QKLW01000002">
    <property type="protein sequence ID" value="PYF83434.1"/>
    <property type="molecule type" value="Genomic_DNA"/>
</dbReference>
<gene>
    <name evidence="1" type="ORF">DFP75_102530</name>
</gene>
<feature type="non-terminal residue" evidence="1">
    <location>
        <position position="1"/>
    </location>
</feature>
<evidence type="ECO:0000313" key="1">
    <source>
        <dbReference type="EMBL" id="PYF83434.1"/>
    </source>
</evidence>
<reference evidence="1 2" key="1">
    <citation type="submission" date="2018-06" db="EMBL/GenBank/DDBJ databases">
        <title>Genomic Encyclopedia of Type Strains, Phase III (KMG-III): the genomes of soil and plant-associated and newly described type strains.</title>
        <authorList>
            <person name="Whitman W."/>
        </authorList>
    </citation>
    <scope>NUCLEOTIDE SEQUENCE [LARGE SCALE GENOMIC DNA]</scope>
    <source>
        <strain evidence="1 2">CECT 7730</strain>
    </source>
</reference>
<dbReference type="Proteomes" id="UP000247551">
    <property type="component" value="Unassembled WGS sequence"/>
</dbReference>
<organism evidence="1 2">
    <name type="scientific">Marinomonas alcarazii</name>
    <dbReference type="NCBI Taxonomy" id="491949"/>
    <lineage>
        <taxon>Bacteria</taxon>
        <taxon>Pseudomonadati</taxon>
        <taxon>Pseudomonadota</taxon>
        <taxon>Gammaproteobacteria</taxon>
        <taxon>Oceanospirillales</taxon>
        <taxon>Oceanospirillaceae</taxon>
        <taxon>Marinomonas</taxon>
    </lineage>
</organism>
<accession>A0A318V4A7</accession>
<evidence type="ECO:0000313" key="2">
    <source>
        <dbReference type="Proteomes" id="UP000247551"/>
    </source>
</evidence>
<sequence>GFMRIRHYGCLSNAIRAKVKRRVDKQLDMYEPRTKEDSEKVAESGCSCPACGERTVTYLGDVSGSKVTERLRIILPWDNGS</sequence>